<dbReference type="Gene3D" id="3.30.70.1320">
    <property type="entry name" value="Multidrug efflux transporter AcrB pore domain like"/>
    <property type="match status" value="1"/>
</dbReference>
<dbReference type="STRING" id="43658.AT705_10715"/>
<reference evidence="1 2" key="1">
    <citation type="submission" date="2019-10" db="EMBL/GenBank/DDBJ databases">
        <title>Pseudoalteromonas rubra S4059.</title>
        <authorList>
            <person name="Paulsen S."/>
            <person name="Wang X."/>
        </authorList>
    </citation>
    <scope>NUCLEOTIDE SEQUENCE [LARGE SCALE GENOMIC DNA]</scope>
    <source>
        <strain evidence="1 2">S4059</strain>
    </source>
</reference>
<dbReference type="PANTHER" id="PTHR32063:SF24">
    <property type="entry name" value="CATION EFFLUX SYSTEM (ACRB_ACRD_ACRF FAMILY)"/>
    <property type="match status" value="1"/>
</dbReference>
<dbReference type="GO" id="GO:0005886">
    <property type="term" value="C:plasma membrane"/>
    <property type="evidence" value="ECO:0007669"/>
    <property type="project" value="TreeGrafter"/>
</dbReference>
<dbReference type="EMBL" id="CP045429">
    <property type="protein sequence ID" value="QPB84789.1"/>
    <property type="molecule type" value="Genomic_DNA"/>
</dbReference>
<dbReference type="GO" id="GO:0042910">
    <property type="term" value="F:xenobiotic transmembrane transporter activity"/>
    <property type="evidence" value="ECO:0007669"/>
    <property type="project" value="TreeGrafter"/>
</dbReference>
<dbReference type="Proteomes" id="UP000305729">
    <property type="component" value="Chromosome 1"/>
</dbReference>
<dbReference type="AlphaFoldDB" id="A0A5S3V1Q1"/>
<dbReference type="SUPFAM" id="SSF82866">
    <property type="entry name" value="Multidrug efflux transporter AcrB transmembrane domain"/>
    <property type="match status" value="2"/>
</dbReference>
<dbReference type="Gene3D" id="3.30.2090.10">
    <property type="entry name" value="Multidrug efflux transporter AcrB TolC docking domain, DN and DC subdomains"/>
    <property type="match status" value="2"/>
</dbReference>
<dbReference type="Gene3D" id="3.30.70.1440">
    <property type="entry name" value="Multidrug efflux transporter AcrB pore domain"/>
    <property type="match status" value="1"/>
</dbReference>
<protein>
    <submittedName>
        <fullName evidence="1">MMPL family transporter</fullName>
    </submittedName>
</protein>
<dbReference type="InterPro" id="IPR027463">
    <property type="entry name" value="AcrB_DN_DC_subdom"/>
</dbReference>
<dbReference type="Gene3D" id="1.20.1640.10">
    <property type="entry name" value="Multidrug efflux transporter AcrB transmembrane domain"/>
    <property type="match status" value="2"/>
</dbReference>
<sequence>MAVRYALSERLMIKGRLAYKLFVDKVISTLLLAILLVGGILAYSGMLKENYPDLEIPQAIITVEWPGAAAEQVEKEVTKPLEDALNGLQGLKKLQSGSQFSYAVIAVEFKSDEPMSEAMQRLRAKVDEGKAEFPGAVKTPLIEQVSVNDTPVIEFMLYGSLDDTGFSQVVKTIEKRLEAMSGVKKVDKGGYRETVVHVRMLPDRLRSLKISPSLVRQRIEEANLDTSWGEYDDGNRIHRLYLAGRFDDIKTLQQLPVARLSDNRLVRLEEVALVYKGLDKVKSETYFSELGEPFTQGVSLGVKKRPGVDTITLINEVKTAMADYQTQGFWPEGLKVQIISDESALIDESFANVFGNIWQAMLAVFIILMVLLTWREALIAGAAIPLTFLGALMILGLFGYTLNTMMIIGMVLALGMLVDVFILVMEGMHDNLYSKRLRFQDAALATVKTYAMPAFSGQLTTILAMAPMMAIGGVDGKFIRLIPITAVLCLVLSYLIAFLICIPLSQYLLRNAKETQMSTVDTLTQAAGQALQRWLGRFALRSRRQSGAWVAGSMLVWVISIGLMSTLPSLLYPKGDGRNLAITIELGPNATLAQSRAVAERAGEYLATRPYFENVTMYVGKKSPRAISSISDQLLLNENPNLVGFSALFVPKHAREQLAYEYVPELRTGLNEALADVAGVTVLFTPEVGGSSNDDPLQIVLSGPDMAQLSAYASELQPQLATINGVTDVRNNLGAWQSQVRLTADREALNFHGITEQDFASQLRLAMEADEYGKFKLAGTEDDLKIRLSTYWESRDEDIGGPKSHAEISLFTPSGELVPGGNLVEYEIDAVPPLYTHAQTQRAITIKAKVDGITVGEVISQLEPQLSAWQQNWPEGYHYNYAGEAENAEETYGSAGIVFVLAIMMVFAVLTLALGSFKQPLVVLFTIPLALIGTFTGFWVFQIPFSFPAMIGLIALVGIVVNNAIVMLDTINGHIKAGVVLREACARGAAERLRPIIGTSITTIVGLVPLGLSDPTWFPLCFAIIFGLLASTLVAMIVIPAMYMLVSRPVTEKPAQHYVGTN</sequence>
<dbReference type="SUPFAM" id="SSF82693">
    <property type="entry name" value="Multidrug efflux transporter AcrB pore domain, PN1, PN2, PC1 and PC2 subdomains"/>
    <property type="match status" value="2"/>
</dbReference>
<accession>A0A5S3V1Q1</accession>
<organism evidence="1 2">
    <name type="scientific">Pseudoalteromonas rubra</name>
    <dbReference type="NCBI Taxonomy" id="43658"/>
    <lineage>
        <taxon>Bacteria</taxon>
        <taxon>Pseudomonadati</taxon>
        <taxon>Pseudomonadota</taxon>
        <taxon>Gammaproteobacteria</taxon>
        <taxon>Alteromonadales</taxon>
        <taxon>Pseudoalteromonadaceae</taxon>
        <taxon>Pseudoalteromonas</taxon>
    </lineage>
</organism>
<dbReference type="PANTHER" id="PTHR32063">
    <property type="match status" value="1"/>
</dbReference>
<dbReference type="Gene3D" id="3.30.70.1430">
    <property type="entry name" value="Multidrug efflux transporter AcrB pore domain"/>
    <property type="match status" value="2"/>
</dbReference>
<proteinExistence type="predicted"/>
<dbReference type="InterPro" id="IPR001036">
    <property type="entry name" value="Acrflvin-R"/>
</dbReference>
<dbReference type="SUPFAM" id="SSF82714">
    <property type="entry name" value="Multidrug efflux transporter AcrB TolC docking domain, DN and DC subdomains"/>
    <property type="match status" value="1"/>
</dbReference>
<evidence type="ECO:0000313" key="2">
    <source>
        <dbReference type="Proteomes" id="UP000305729"/>
    </source>
</evidence>
<evidence type="ECO:0000313" key="1">
    <source>
        <dbReference type="EMBL" id="QPB84789.1"/>
    </source>
</evidence>
<gene>
    <name evidence="1" type="ORF">CWC22_018080</name>
</gene>
<dbReference type="PRINTS" id="PR00702">
    <property type="entry name" value="ACRIFLAVINRP"/>
</dbReference>
<name>A0A5S3V1Q1_9GAMM</name>
<dbReference type="Pfam" id="PF00873">
    <property type="entry name" value="ACR_tran"/>
    <property type="match status" value="1"/>
</dbReference>